<dbReference type="PROSITE" id="PS50294">
    <property type="entry name" value="WD_REPEATS_REGION"/>
    <property type="match status" value="1"/>
</dbReference>
<reference evidence="2 3" key="1">
    <citation type="journal article" date="2019" name="Environ. Microbiol.">
        <title>At the nexus of three kingdoms: the genome of the mycorrhizal fungus Gigaspora margarita provides insights into plant, endobacterial and fungal interactions.</title>
        <authorList>
            <person name="Venice F."/>
            <person name="Ghignone S."/>
            <person name="Salvioli di Fossalunga A."/>
            <person name="Amselem J."/>
            <person name="Novero M."/>
            <person name="Xianan X."/>
            <person name="Sedzielewska Toro K."/>
            <person name="Morin E."/>
            <person name="Lipzen A."/>
            <person name="Grigoriev I.V."/>
            <person name="Henrissat B."/>
            <person name="Martin F.M."/>
            <person name="Bonfante P."/>
        </authorList>
    </citation>
    <scope>NUCLEOTIDE SEQUENCE [LARGE SCALE GENOMIC DNA]</scope>
    <source>
        <strain evidence="2 3">BEG34</strain>
    </source>
</reference>
<protein>
    <submittedName>
        <fullName evidence="2">WD40 repeat-like protein</fullName>
    </submittedName>
</protein>
<dbReference type="InterPro" id="IPR015943">
    <property type="entry name" value="WD40/YVTN_repeat-like_dom_sf"/>
</dbReference>
<proteinExistence type="predicted"/>
<feature type="repeat" description="WD" evidence="1">
    <location>
        <begin position="91"/>
        <end position="127"/>
    </location>
</feature>
<gene>
    <name evidence="2" type="ORF">F8M41_009710</name>
</gene>
<dbReference type="Pfam" id="PF00400">
    <property type="entry name" value="WD40"/>
    <property type="match status" value="1"/>
</dbReference>
<keyword evidence="3" id="KW-1185">Reference proteome</keyword>
<dbReference type="InterPro" id="IPR001680">
    <property type="entry name" value="WD40_rpt"/>
</dbReference>
<dbReference type="SUPFAM" id="SSF50998">
    <property type="entry name" value="Quinoprotein alcohol dehydrogenase-like"/>
    <property type="match status" value="1"/>
</dbReference>
<evidence type="ECO:0000313" key="3">
    <source>
        <dbReference type="Proteomes" id="UP000439903"/>
    </source>
</evidence>
<dbReference type="PROSITE" id="PS50082">
    <property type="entry name" value="WD_REPEATS_2"/>
    <property type="match status" value="1"/>
</dbReference>
<name>A0A8H4A2V6_GIGMA</name>
<dbReference type="SMART" id="SM00320">
    <property type="entry name" value="WD40"/>
    <property type="match status" value="1"/>
</dbReference>
<dbReference type="InterPro" id="IPR011047">
    <property type="entry name" value="Quinoprotein_ADH-like_sf"/>
</dbReference>
<dbReference type="Proteomes" id="UP000439903">
    <property type="component" value="Unassembled WGS sequence"/>
</dbReference>
<dbReference type="AlphaFoldDB" id="A0A8H4A2V6"/>
<dbReference type="EMBL" id="WTPW01002062">
    <property type="protein sequence ID" value="KAF0399397.1"/>
    <property type="molecule type" value="Genomic_DNA"/>
</dbReference>
<keyword evidence="1" id="KW-0853">WD repeat</keyword>
<comment type="caution">
    <text evidence="2">The sequence shown here is derived from an EMBL/GenBank/DDBJ whole genome shotgun (WGS) entry which is preliminary data.</text>
</comment>
<dbReference type="Gene3D" id="2.130.10.10">
    <property type="entry name" value="YVTN repeat-like/Quinoprotein amine dehydrogenase"/>
    <property type="match status" value="1"/>
</dbReference>
<dbReference type="OrthoDB" id="538223at2759"/>
<organism evidence="2 3">
    <name type="scientific">Gigaspora margarita</name>
    <dbReference type="NCBI Taxonomy" id="4874"/>
    <lineage>
        <taxon>Eukaryota</taxon>
        <taxon>Fungi</taxon>
        <taxon>Fungi incertae sedis</taxon>
        <taxon>Mucoromycota</taxon>
        <taxon>Glomeromycotina</taxon>
        <taxon>Glomeromycetes</taxon>
        <taxon>Diversisporales</taxon>
        <taxon>Gigasporaceae</taxon>
        <taxon>Gigaspora</taxon>
    </lineage>
</organism>
<sequence>MKDLEKENGQLLQRWLKKMNEEAERMNEANLFYERLNNISFYFKESSVVIVDKEFTPKPVTFTESGIGSMRTRNRSSAGPVIIPLAVAKKLTPHDGEIHTIQSFADGSMFATGSADKTIKIFDATTG</sequence>
<accession>A0A8H4A2V6</accession>
<evidence type="ECO:0000256" key="1">
    <source>
        <dbReference type="PROSITE-ProRule" id="PRU00221"/>
    </source>
</evidence>
<evidence type="ECO:0000313" key="2">
    <source>
        <dbReference type="EMBL" id="KAF0399397.1"/>
    </source>
</evidence>